<protein>
    <submittedName>
        <fullName evidence="8">Unannotated protein</fullName>
    </submittedName>
</protein>
<feature type="transmembrane region" description="Helical" evidence="6">
    <location>
        <begin position="202"/>
        <end position="222"/>
    </location>
</feature>
<dbReference type="PRINTS" id="PR01036">
    <property type="entry name" value="TCRTETB"/>
</dbReference>
<keyword evidence="3 6" id="KW-0812">Transmembrane</keyword>
<dbReference type="CDD" id="cd17321">
    <property type="entry name" value="MFS_MMR_MDR_like"/>
    <property type="match status" value="1"/>
</dbReference>
<feature type="transmembrane region" description="Helical" evidence="6">
    <location>
        <begin position="52"/>
        <end position="72"/>
    </location>
</feature>
<feature type="transmembrane region" description="Helical" evidence="6">
    <location>
        <begin position="165"/>
        <end position="190"/>
    </location>
</feature>
<evidence type="ECO:0000256" key="1">
    <source>
        <dbReference type="ARBA" id="ARBA00004141"/>
    </source>
</evidence>
<feature type="transmembrane region" description="Helical" evidence="6">
    <location>
        <begin position="79"/>
        <end position="99"/>
    </location>
</feature>
<proteinExistence type="predicted"/>
<dbReference type="SUPFAM" id="SSF103473">
    <property type="entry name" value="MFS general substrate transporter"/>
    <property type="match status" value="1"/>
</dbReference>
<dbReference type="Pfam" id="PF07690">
    <property type="entry name" value="MFS_1"/>
    <property type="match status" value="1"/>
</dbReference>
<feature type="transmembrane region" description="Helical" evidence="6">
    <location>
        <begin position="266"/>
        <end position="286"/>
    </location>
</feature>
<feature type="domain" description="Major facilitator superfamily (MFS) profile" evidence="7">
    <location>
        <begin position="14"/>
        <end position="507"/>
    </location>
</feature>
<name>A0A6J7IB68_9ZZZZ</name>
<organism evidence="8">
    <name type="scientific">freshwater metagenome</name>
    <dbReference type="NCBI Taxonomy" id="449393"/>
    <lineage>
        <taxon>unclassified sequences</taxon>
        <taxon>metagenomes</taxon>
        <taxon>ecological metagenomes</taxon>
    </lineage>
</organism>
<dbReference type="PROSITE" id="PS50850">
    <property type="entry name" value="MFS"/>
    <property type="match status" value="1"/>
</dbReference>
<keyword evidence="4 6" id="KW-1133">Transmembrane helix</keyword>
<dbReference type="GO" id="GO:0022857">
    <property type="term" value="F:transmembrane transporter activity"/>
    <property type="evidence" value="ECO:0007669"/>
    <property type="project" value="InterPro"/>
</dbReference>
<evidence type="ECO:0000259" key="7">
    <source>
        <dbReference type="PROSITE" id="PS50850"/>
    </source>
</evidence>
<dbReference type="GO" id="GO:0016020">
    <property type="term" value="C:membrane"/>
    <property type="evidence" value="ECO:0007669"/>
    <property type="project" value="UniProtKB-SubCell"/>
</dbReference>
<feature type="transmembrane region" description="Helical" evidence="6">
    <location>
        <begin position="356"/>
        <end position="382"/>
    </location>
</feature>
<dbReference type="InterPro" id="IPR036259">
    <property type="entry name" value="MFS_trans_sf"/>
</dbReference>
<feature type="transmembrane region" description="Helical" evidence="6">
    <location>
        <begin position="403"/>
        <end position="423"/>
    </location>
</feature>
<evidence type="ECO:0000256" key="2">
    <source>
        <dbReference type="ARBA" id="ARBA00022448"/>
    </source>
</evidence>
<keyword evidence="5 6" id="KW-0472">Membrane</keyword>
<sequence length="526" mass="54128">MSAPDLSPPKATLVLVALVTGAIVANINLGIANVALPVIGRDLGASQSQLTAIANGFALGLAASVLYLGAIGDRYGRKLLFVAGAVLTVPCGFMAAYAPNGETLAIARFLGGFAAALLFPTTLSLITSMFSGKPQVRAIALWSGLGGGVAAIGPLLGGVMLQNFWWGSVFLITLPLDVLALVIGLFVLPWKSVGHSSSVDHLGGVLSVVFIGSAVVAIQIAGQGLSPVLIGVLIAAVVGGVLFFWREAKARNPLLSLSLISHRVVWVAWVAGVITFGSLIAAMFIGQQFMQNVLGYTPLAAAAAAVPSAIGMAVLGAVSGRIVEKRGSKPAFLMGLFVVAAGFLVMAFLWQSSTSIFWILLAYALVGMGVGLSVTPASRSLTASMPKARAGMGSALVDLTRDFGGAVMQAVLGVLLATVYSGYFSKAFANLPPEQAQALGSSAAQEIASSYAGAMEVAKTFPQADAEELVSAANKAFSEGKTIAYVVALAVTLIAFVLVWWRYPRKADEEAYYAQVQAADSATAGE</sequence>
<dbReference type="EMBL" id="CAFBMR010000111">
    <property type="protein sequence ID" value="CAB4927832.1"/>
    <property type="molecule type" value="Genomic_DNA"/>
</dbReference>
<dbReference type="Gene3D" id="1.20.1720.10">
    <property type="entry name" value="Multidrug resistance protein D"/>
    <property type="match status" value="1"/>
</dbReference>
<dbReference type="PANTHER" id="PTHR42718">
    <property type="entry name" value="MAJOR FACILITATOR SUPERFAMILY MULTIDRUG TRANSPORTER MFSC"/>
    <property type="match status" value="1"/>
</dbReference>
<dbReference type="PANTHER" id="PTHR42718:SF9">
    <property type="entry name" value="MAJOR FACILITATOR SUPERFAMILY MULTIDRUG TRANSPORTER MFSC"/>
    <property type="match status" value="1"/>
</dbReference>
<evidence type="ECO:0000256" key="6">
    <source>
        <dbReference type="SAM" id="Phobius"/>
    </source>
</evidence>
<keyword evidence="2" id="KW-0813">Transport</keyword>
<evidence type="ECO:0000256" key="5">
    <source>
        <dbReference type="ARBA" id="ARBA00023136"/>
    </source>
</evidence>
<feature type="transmembrane region" description="Helical" evidence="6">
    <location>
        <begin position="12"/>
        <end position="32"/>
    </location>
</feature>
<dbReference type="InterPro" id="IPR020846">
    <property type="entry name" value="MFS_dom"/>
</dbReference>
<evidence type="ECO:0000313" key="8">
    <source>
        <dbReference type="EMBL" id="CAB4927832.1"/>
    </source>
</evidence>
<accession>A0A6J7IB68</accession>
<evidence type="ECO:0000256" key="4">
    <source>
        <dbReference type="ARBA" id="ARBA00022989"/>
    </source>
</evidence>
<dbReference type="AlphaFoldDB" id="A0A6J7IB68"/>
<reference evidence="8" key="1">
    <citation type="submission" date="2020-05" db="EMBL/GenBank/DDBJ databases">
        <authorList>
            <person name="Chiriac C."/>
            <person name="Salcher M."/>
            <person name="Ghai R."/>
            <person name="Kavagutti S V."/>
        </authorList>
    </citation>
    <scope>NUCLEOTIDE SEQUENCE</scope>
</reference>
<feature type="transmembrane region" description="Helical" evidence="6">
    <location>
        <begin position="228"/>
        <end position="245"/>
    </location>
</feature>
<evidence type="ECO:0000256" key="3">
    <source>
        <dbReference type="ARBA" id="ARBA00022692"/>
    </source>
</evidence>
<feature type="transmembrane region" description="Helical" evidence="6">
    <location>
        <begin position="138"/>
        <end position="159"/>
    </location>
</feature>
<dbReference type="Gene3D" id="1.20.1250.20">
    <property type="entry name" value="MFS general substrate transporter like domains"/>
    <property type="match status" value="1"/>
</dbReference>
<comment type="subcellular location">
    <subcellularLocation>
        <location evidence="1">Membrane</location>
        <topology evidence="1">Multi-pass membrane protein</topology>
    </subcellularLocation>
</comment>
<feature type="transmembrane region" description="Helical" evidence="6">
    <location>
        <begin position="105"/>
        <end position="126"/>
    </location>
</feature>
<feature type="transmembrane region" description="Helical" evidence="6">
    <location>
        <begin position="483"/>
        <end position="501"/>
    </location>
</feature>
<gene>
    <name evidence="8" type="ORF">UFOPK3610_01773</name>
</gene>
<dbReference type="InterPro" id="IPR011701">
    <property type="entry name" value="MFS"/>
</dbReference>
<feature type="transmembrane region" description="Helical" evidence="6">
    <location>
        <begin position="298"/>
        <end position="319"/>
    </location>
</feature>
<feature type="transmembrane region" description="Helical" evidence="6">
    <location>
        <begin position="331"/>
        <end position="350"/>
    </location>
</feature>